<dbReference type="NCBIfam" id="TIGR01509">
    <property type="entry name" value="HAD-SF-IA-v3"/>
    <property type="match status" value="1"/>
</dbReference>
<dbReference type="InterPro" id="IPR023214">
    <property type="entry name" value="HAD_sf"/>
</dbReference>
<name>A0ABZ0QLR6_9FIRM</name>
<sequence>MRRLWRLLTPDLVVPSIYAIRWDDLRGRGVRGLILDLDNTLARRDQPLPDENLRRWLDQARAQGFVACILSNNLEARVQLFARACGVPAVHAATKPRRRAFLRALETLGVEPAHAAVIGDQIFTDVLGGNRLGMVTVLVTPLPGKEFIGTRLVRRVERWVLRHLAQRGVLRS</sequence>
<dbReference type="Gene3D" id="3.40.50.1000">
    <property type="entry name" value="HAD superfamily/HAD-like"/>
    <property type="match status" value="1"/>
</dbReference>
<keyword evidence="2" id="KW-1185">Reference proteome</keyword>
<dbReference type="InterPro" id="IPR036412">
    <property type="entry name" value="HAD-like_sf"/>
</dbReference>
<dbReference type="PANTHER" id="PTHR19288:SF25">
    <property type="entry name" value="PHOSPHATIDYLGLYCEROPHOSPHATASE GEP4, MITOCHONDRIAL"/>
    <property type="match status" value="1"/>
</dbReference>
<dbReference type="InterPro" id="IPR006439">
    <property type="entry name" value="HAD-SF_hydro_IA"/>
</dbReference>
<dbReference type="NCBIfam" id="TIGR01662">
    <property type="entry name" value="HAD-SF-IIIA"/>
    <property type="match status" value="1"/>
</dbReference>
<dbReference type="NCBIfam" id="TIGR01668">
    <property type="entry name" value="YqeG_hyp_ppase"/>
    <property type="match status" value="1"/>
</dbReference>
<reference evidence="1 2" key="1">
    <citation type="submission" date="2023-08" db="EMBL/GenBank/DDBJ databases">
        <title>Genome sequence of Thermaerobacter compostii strain Ins1, a spore-forming filamentous bacterium isolated from a deep geothermal reservoir.</title>
        <authorList>
            <person name="Bregnard D."/>
            <person name="Gonzalez D."/>
            <person name="Junier P."/>
        </authorList>
    </citation>
    <scope>NUCLEOTIDE SEQUENCE [LARGE SCALE GENOMIC DNA]</scope>
    <source>
        <strain evidence="1 2">Ins1</strain>
    </source>
</reference>
<organism evidence="1 2">
    <name type="scientific">Thermaerobacter composti</name>
    <dbReference type="NCBI Taxonomy" id="554949"/>
    <lineage>
        <taxon>Bacteria</taxon>
        <taxon>Bacillati</taxon>
        <taxon>Bacillota</taxon>
        <taxon>Clostridia</taxon>
        <taxon>Eubacteriales</taxon>
        <taxon>Clostridiales Family XVII. Incertae Sedis</taxon>
        <taxon>Thermaerobacter</taxon>
    </lineage>
</organism>
<dbReference type="CDD" id="cd16416">
    <property type="entry name" value="HAD_BsYqeG-like"/>
    <property type="match status" value="1"/>
</dbReference>
<dbReference type="Pfam" id="PF00702">
    <property type="entry name" value="Hydrolase"/>
    <property type="match status" value="1"/>
</dbReference>
<proteinExistence type="predicted"/>
<dbReference type="RefSeq" id="WP_135225491.1">
    <property type="nucleotide sequence ID" value="NZ_CP132508.1"/>
</dbReference>
<evidence type="ECO:0000313" key="1">
    <source>
        <dbReference type="EMBL" id="WPD17993.1"/>
    </source>
</evidence>
<evidence type="ECO:0000313" key="2">
    <source>
        <dbReference type="Proteomes" id="UP001304683"/>
    </source>
</evidence>
<accession>A0ABZ0QLR6</accession>
<protein>
    <submittedName>
        <fullName evidence="1">YqeG family HAD IIIA-type phosphatase</fullName>
    </submittedName>
</protein>
<dbReference type="Proteomes" id="UP001304683">
    <property type="component" value="Chromosome"/>
</dbReference>
<dbReference type="PANTHER" id="PTHR19288">
    <property type="entry name" value="4-NITROPHENYLPHOSPHATASE-RELATED"/>
    <property type="match status" value="1"/>
</dbReference>
<dbReference type="InterPro" id="IPR006549">
    <property type="entry name" value="HAD-SF_hydro_IIIA"/>
</dbReference>
<gene>
    <name evidence="1" type="ORF">Q5761_06230</name>
</gene>
<dbReference type="InterPro" id="IPR010021">
    <property type="entry name" value="PGPP1/Gep4"/>
</dbReference>
<dbReference type="SUPFAM" id="SSF56784">
    <property type="entry name" value="HAD-like"/>
    <property type="match status" value="1"/>
</dbReference>
<dbReference type="EMBL" id="CP132508">
    <property type="protein sequence ID" value="WPD17993.1"/>
    <property type="molecule type" value="Genomic_DNA"/>
</dbReference>